<evidence type="ECO:0000259" key="6">
    <source>
        <dbReference type="Pfam" id="PF00263"/>
    </source>
</evidence>
<gene>
    <name evidence="8" type="ORF">MKZ47_20890</name>
</gene>
<sequence length="641" mass="69957">MIARNVAIIFIFFSSSLFSSESSLNYIESADGKRIKEVSNLVKWTHTRFVFNRDIQRVAVGNENTLDVNVVGGRELLILAKRLGRTSMIVWYDNNNSETFLLGVTEDYSVLENAIKDIHPALQLAIAPDRHAIVIRGTVPTESYRHAAYTAAKNYLYASSSSQTSQPVLGGDPNQSVLQNLSQRLQGLGAISNGISNQTSKVAIINLIKVSEVPKAKEDKIAEVIKSLNEENVNVKRLSANSILDDDKDVFLLSGKVKNQIRLVRLLNSINTLFKGEQDLPRQQLNSAQLSPQQSIDQSEEAEIKVLANESGSLMSGGENQFEMSNVKSNIARATLLSLAGGRVLSTIEVEDLPQVRVSVQLYEVNQRKLKQWRPDLSVVSKGYSDNGLFTLAGLTERENGAATIENALQLVGGQLTNNLQFSTSQFAIDMLFSLLEQQGISKTLSRPSITVLSGESAIFKVGGEVPVPTSFSPSGITANQQGNSSSVFSGTEFKSFGVELSVRALVDDKDRITLDLNPVISLPDTVLTSQIAQSTGSSLNSSAFNTRSLQTSTRLNDGQPIVIAGLINNDNNSSHDFVPGKDGKSLFGKLSETNSNSENNRELVIVVTPSIVRQQVNDMSEWISPSLDNLFQSFLEENVL</sequence>
<dbReference type="Pfam" id="PF13629">
    <property type="entry name" value="T2SS-T3SS_pil_N"/>
    <property type="match status" value="1"/>
</dbReference>
<dbReference type="Pfam" id="PF00263">
    <property type="entry name" value="Secretin"/>
    <property type="match status" value="1"/>
</dbReference>
<keyword evidence="2 5" id="KW-0732">Signal</keyword>
<dbReference type="PANTHER" id="PTHR30332">
    <property type="entry name" value="PROBABLE GENERAL SECRETION PATHWAY PROTEIN D"/>
    <property type="match status" value="1"/>
</dbReference>
<dbReference type="InterPro" id="IPR050810">
    <property type="entry name" value="Bact_Secretion_Sys_Channel"/>
</dbReference>
<name>A0ABT6U5Q9_9GAMM</name>
<feature type="domain" description="Type II/III secretion system secretin-like" evidence="6">
    <location>
        <begin position="436"/>
        <end position="614"/>
    </location>
</feature>
<evidence type="ECO:0000256" key="3">
    <source>
        <dbReference type="ARBA" id="ARBA00023136"/>
    </source>
</evidence>
<organism evidence="8 9">
    <name type="scientific">Pseudoalteromonas shioyasakiensis</name>
    <dbReference type="NCBI Taxonomy" id="1190813"/>
    <lineage>
        <taxon>Bacteria</taxon>
        <taxon>Pseudomonadati</taxon>
        <taxon>Pseudomonadota</taxon>
        <taxon>Gammaproteobacteria</taxon>
        <taxon>Alteromonadales</taxon>
        <taxon>Pseudoalteromonadaceae</taxon>
        <taxon>Pseudoalteromonas</taxon>
    </lineage>
</organism>
<reference evidence="8 9" key="1">
    <citation type="submission" date="2022-02" db="EMBL/GenBank/DDBJ databases">
        <title>Genome analysis of Beneficial Microorganisms for Coral consortium from Pocillopora damicornis.</title>
        <authorList>
            <person name="Rosado P.M."/>
            <person name="Cardoso P.M."/>
            <person name="Rosado J.G."/>
            <person name="Schultz J."/>
            <person name="Rocha U."/>
            <person name="Costa T.K."/>
            <person name="Peixoto R.S."/>
        </authorList>
    </citation>
    <scope>NUCLEOTIDE SEQUENCE [LARGE SCALE GENOMIC DNA]</scope>
    <source>
        <strain evidence="8 9">BMC5</strain>
    </source>
</reference>
<evidence type="ECO:0000256" key="5">
    <source>
        <dbReference type="SAM" id="SignalP"/>
    </source>
</evidence>
<dbReference type="Proteomes" id="UP001156974">
    <property type="component" value="Unassembled WGS sequence"/>
</dbReference>
<protein>
    <submittedName>
        <fullName evidence="8">Pilus assembly protein N-terminal domain-containing protein</fullName>
    </submittedName>
</protein>
<evidence type="ECO:0000259" key="7">
    <source>
        <dbReference type="Pfam" id="PF13629"/>
    </source>
</evidence>
<dbReference type="InterPro" id="IPR001775">
    <property type="entry name" value="GspD/PilQ"/>
</dbReference>
<comment type="caution">
    <text evidence="8">The sequence shown here is derived from an EMBL/GenBank/DDBJ whole genome shotgun (WGS) entry which is preliminary data.</text>
</comment>
<evidence type="ECO:0000313" key="8">
    <source>
        <dbReference type="EMBL" id="MDI4671519.1"/>
    </source>
</evidence>
<proteinExistence type="inferred from homology"/>
<accession>A0ABT6U5Q9</accession>
<dbReference type="InterPro" id="IPR004846">
    <property type="entry name" value="T2SS/T3SS_dom"/>
</dbReference>
<keyword evidence="3" id="KW-0472">Membrane</keyword>
<feature type="chain" id="PRO_5047295526" evidence="5">
    <location>
        <begin position="20"/>
        <end position="641"/>
    </location>
</feature>
<keyword evidence="9" id="KW-1185">Reference proteome</keyword>
<comment type="similarity">
    <text evidence="4">Belongs to the bacterial secretin family.</text>
</comment>
<evidence type="ECO:0000256" key="1">
    <source>
        <dbReference type="ARBA" id="ARBA00004370"/>
    </source>
</evidence>
<dbReference type="RefSeq" id="WP_175080773.1">
    <property type="nucleotide sequence ID" value="NZ_JAKUMG010000025.1"/>
</dbReference>
<dbReference type="PANTHER" id="PTHR30332:SF24">
    <property type="entry name" value="SECRETIN GSPD-RELATED"/>
    <property type="match status" value="1"/>
</dbReference>
<evidence type="ECO:0000256" key="2">
    <source>
        <dbReference type="ARBA" id="ARBA00022729"/>
    </source>
</evidence>
<feature type="domain" description="Pilus formation protein N-terminal" evidence="7">
    <location>
        <begin position="51"/>
        <end position="96"/>
    </location>
</feature>
<dbReference type="InterPro" id="IPR032789">
    <property type="entry name" value="T2SS-T3SS_pil_N"/>
</dbReference>
<dbReference type="EMBL" id="JAKUMG010000025">
    <property type="protein sequence ID" value="MDI4671519.1"/>
    <property type="molecule type" value="Genomic_DNA"/>
</dbReference>
<comment type="subcellular location">
    <subcellularLocation>
        <location evidence="1">Membrane</location>
    </subcellularLocation>
</comment>
<evidence type="ECO:0000256" key="4">
    <source>
        <dbReference type="RuleBase" id="RU004003"/>
    </source>
</evidence>
<dbReference type="PRINTS" id="PR00811">
    <property type="entry name" value="BCTERIALGSPD"/>
</dbReference>
<feature type="signal peptide" evidence="5">
    <location>
        <begin position="1"/>
        <end position="19"/>
    </location>
</feature>
<evidence type="ECO:0000313" key="9">
    <source>
        <dbReference type="Proteomes" id="UP001156974"/>
    </source>
</evidence>